<keyword evidence="3 6" id="KW-0812">Transmembrane</keyword>
<dbReference type="GO" id="GO:0016020">
    <property type="term" value="C:membrane"/>
    <property type="evidence" value="ECO:0007669"/>
    <property type="project" value="UniProtKB-SubCell"/>
</dbReference>
<dbReference type="PANTHER" id="PTHR23294">
    <property type="entry name" value="ET TRANSLATION PRODUCT-RELATED"/>
    <property type="match status" value="1"/>
</dbReference>
<feature type="transmembrane region" description="Helical" evidence="6">
    <location>
        <begin position="106"/>
        <end position="129"/>
    </location>
</feature>
<evidence type="ECO:0000256" key="3">
    <source>
        <dbReference type="ARBA" id="ARBA00022692"/>
    </source>
</evidence>
<feature type="transmembrane region" description="Helical" evidence="6">
    <location>
        <begin position="141"/>
        <end position="161"/>
    </location>
</feature>
<keyword evidence="8" id="KW-1185">Reference proteome</keyword>
<dbReference type="AlphaFoldDB" id="A0AAV5VPS7"/>
<dbReference type="PANTHER" id="PTHR23294:SF18">
    <property type="entry name" value="UNC93-LIKE PROTEIN MFSD11"/>
    <property type="match status" value="1"/>
</dbReference>
<accession>A0AAV5VPS7</accession>
<name>A0AAV5VPS7_9BILA</name>
<evidence type="ECO:0000256" key="2">
    <source>
        <dbReference type="ARBA" id="ARBA00009172"/>
    </source>
</evidence>
<gene>
    <name evidence="7" type="ORF">PFISCL1PPCAC_11650</name>
</gene>
<feature type="non-terminal residue" evidence="7">
    <location>
        <position position="169"/>
    </location>
</feature>
<feature type="transmembrane region" description="Helical" evidence="6">
    <location>
        <begin position="12"/>
        <end position="33"/>
    </location>
</feature>
<evidence type="ECO:0000256" key="6">
    <source>
        <dbReference type="SAM" id="Phobius"/>
    </source>
</evidence>
<dbReference type="SUPFAM" id="SSF103473">
    <property type="entry name" value="MFS general substrate transporter"/>
    <property type="match status" value="1"/>
</dbReference>
<dbReference type="InterPro" id="IPR051617">
    <property type="entry name" value="UNC-93-like_regulator"/>
</dbReference>
<dbReference type="InterPro" id="IPR010291">
    <property type="entry name" value="Ion_channel_UNC-93"/>
</dbReference>
<comment type="similarity">
    <text evidence="2">Belongs to the unc-93 family.</text>
</comment>
<proteinExistence type="inferred from homology"/>
<dbReference type="Pfam" id="PF05978">
    <property type="entry name" value="UNC-93"/>
    <property type="match status" value="1"/>
</dbReference>
<evidence type="ECO:0000256" key="1">
    <source>
        <dbReference type="ARBA" id="ARBA00004141"/>
    </source>
</evidence>
<keyword evidence="4 6" id="KW-1133">Transmembrane helix</keyword>
<evidence type="ECO:0000313" key="7">
    <source>
        <dbReference type="EMBL" id="GMT20353.1"/>
    </source>
</evidence>
<sequence>MKDSTYQHVCTVLIGFATMFRFVGYSMASFIVTSVVHSAHLRDPSAIIDNAGYYGQAVKEVASCLSTFVVPIILNYIKAKWALVIGCGFFAFYVAAFFYLNNFLYFFANILLGVAFTMNYTAFSTYQMQFSTRRTLARNSALVWGIASLSLMIGGVVYIFVTSRHSETV</sequence>
<reference evidence="7" key="1">
    <citation type="submission" date="2023-10" db="EMBL/GenBank/DDBJ databases">
        <title>Genome assembly of Pristionchus species.</title>
        <authorList>
            <person name="Yoshida K."/>
            <person name="Sommer R.J."/>
        </authorList>
    </citation>
    <scope>NUCLEOTIDE SEQUENCE</scope>
    <source>
        <strain evidence="7">RS5133</strain>
    </source>
</reference>
<evidence type="ECO:0008006" key="9">
    <source>
        <dbReference type="Google" id="ProtNLM"/>
    </source>
</evidence>
<keyword evidence="5 6" id="KW-0472">Membrane</keyword>
<evidence type="ECO:0000256" key="4">
    <source>
        <dbReference type="ARBA" id="ARBA00022989"/>
    </source>
</evidence>
<comment type="caution">
    <text evidence="7">The sequence shown here is derived from an EMBL/GenBank/DDBJ whole genome shotgun (WGS) entry which is preliminary data.</text>
</comment>
<dbReference type="Proteomes" id="UP001432322">
    <property type="component" value="Unassembled WGS sequence"/>
</dbReference>
<evidence type="ECO:0000313" key="8">
    <source>
        <dbReference type="Proteomes" id="UP001432322"/>
    </source>
</evidence>
<dbReference type="InterPro" id="IPR036259">
    <property type="entry name" value="MFS_trans_sf"/>
</dbReference>
<dbReference type="EMBL" id="BTSY01000003">
    <property type="protein sequence ID" value="GMT20353.1"/>
    <property type="molecule type" value="Genomic_DNA"/>
</dbReference>
<comment type="subcellular location">
    <subcellularLocation>
        <location evidence="1">Membrane</location>
        <topology evidence="1">Multi-pass membrane protein</topology>
    </subcellularLocation>
</comment>
<feature type="transmembrane region" description="Helical" evidence="6">
    <location>
        <begin position="53"/>
        <end position="74"/>
    </location>
</feature>
<organism evidence="7 8">
    <name type="scientific">Pristionchus fissidentatus</name>
    <dbReference type="NCBI Taxonomy" id="1538716"/>
    <lineage>
        <taxon>Eukaryota</taxon>
        <taxon>Metazoa</taxon>
        <taxon>Ecdysozoa</taxon>
        <taxon>Nematoda</taxon>
        <taxon>Chromadorea</taxon>
        <taxon>Rhabditida</taxon>
        <taxon>Rhabditina</taxon>
        <taxon>Diplogasteromorpha</taxon>
        <taxon>Diplogasteroidea</taxon>
        <taxon>Neodiplogasteridae</taxon>
        <taxon>Pristionchus</taxon>
    </lineage>
</organism>
<feature type="transmembrane region" description="Helical" evidence="6">
    <location>
        <begin position="81"/>
        <end position="100"/>
    </location>
</feature>
<protein>
    <recommendedName>
        <fullName evidence="9">Membrane transporter</fullName>
    </recommendedName>
</protein>
<evidence type="ECO:0000256" key="5">
    <source>
        <dbReference type="ARBA" id="ARBA00023136"/>
    </source>
</evidence>